<dbReference type="Proteomes" id="UP001204643">
    <property type="component" value="Unassembled WGS sequence"/>
</dbReference>
<dbReference type="GO" id="GO:0003955">
    <property type="term" value="F:NAD(P)H dehydrogenase (quinone) activity"/>
    <property type="evidence" value="ECO:0007669"/>
    <property type="project" value="TreeGrafter"/>
</dbReference>
<dbReference type="GO" id="GO:0010181">
    <property type="term" value="F:FMN binding"/>
    <property type="evidence" value="ECO:0007669"/>
    <property type="project" value="TreeGrafter"/>
</dbReference>
<organism evidence="3 4">
    <name type="scientific">Bacillus cereus</name>
    <dbReference type="NCBI Taxonomy" id="1396"/>
    <lineage>
        <taxon>Bacteria</taxon>
        <taxon>Bacillati</taxon>
        <taxon>Bacillota</taxon>
        <taxon>Bacilli</taxon>
        <taxon>Bacillales</taxon>
        <taxon>Bacillaceae</taxon>
        <taxon>Bacillus</taxon>
        <taxon>Bacillus cereus group</taxon>
    </lineage>
</organism>
<accession>A0AAW5L855</accession>
<dbReference type="InterPro" id="IPR003680">
    <property type="entry name" value="Flavodoxin_fold"/>
</dbReference>
<protein>
    <submittedName>
        <fullName evidence="3">NAD(P)H-dependent oxidoreductase</fullName>
    </submittedName>
</protein>
<evidence type="ECO:0000313" key="4">
    <source>
        <dbReference type="Proteomes" id="UP001204643"/>
    </source>
</evidence>
<dbReference type="Gene3D" id="3.40.50.360">
    <property type="match status" value="1"/>
</dbReference>
<evidence type="ECO:0000256" key="1">
    <source>
        <dbReference type="ARBA" id="ARBA00023002"/>
    </source>
</evidence>
<gene>
    <name evidence="3" type="ORF">NPM19_30055</name>
</gene>
<name>A0AAW5L855_BACCE</name>
<dbReference type="SUPFAM" id="SSF52218">
    <property type="entry name" value="Flavoproteins"/>
    <property type="match status" value="1"/>
</dbReference>
<comment type="caution">
    <text evidence="3">The sequence shown here is derived from an EMBL/GenBank/DDBJ whole genome shotgun (WGS) entry which is preliminary data.</text>
</comment>
<keyword evidence="1" id="KW-0560">Oxidoreductase</keyword>
<dbReference type="EMBL" id="JANHEB010000094">
    <property type="protein sequence ID" value="MCQ6288829.1"/>
    <property type="molecule type" value="Genomic_DNA"/>
</dbReference>
<dbReference type="PANTHER" id="PTHR47307:SF1">
    <property type="entry name" value="GLUTATHIONE-REGULATED POTASSIUM-EFFLUX SYSTEM ANCILLARY PROTEIN KEFG"/>
    <property type="match status" value="1"/>
</dbReference>
<dbReference type="GO" id="GO:0009055">
    <property type="term" value="F:electron transfer activity"/>
    <property type="evidence" value="ECO:0007669"/>
    <property type="project" value="TreeGrafter"/>
</dbReference>
<dbReference type="Pfam" id="PF02525">
    <property type="entry name" value="Flavodoxin_2"/>
    <property type="match status" value="1"/>
</dbReference>
<evidence type="ECO:0000313" key="3">
    <source>
        <dbReference type="EMBL" id="MCQ6288829.1"/>
    </source>
</evidence>
<evidence type="ECO:0000259" key="2">
    <source>
        <dbReference type="Pfam" id="PF02525"/>
    </source>
</evidence>
<dbReference type="RefSeq" id="WP_256425403.1">
    <property type="nucleotide sequence ID" value="NZ_JANHDY010000124.1"/>
</dbReference>
<feature type="domain" description="Flavodoxin-like fold" evidence="2">
    <location>
        <begin position="1"/>
        <end position="165"/>
    </location>
</feature>
<dbReference type="AlphaFoldDB" id="A0AAW5L855"/>
<reference evidence="3" key="1">
    <citation type="submission" date="2022-07" db="EMBL/GenBank/DDBJ databases">
        <title>Identification and characterization of Bacillus thuringiensis and other Bacillus cereus group isolates from spinach by whole genome sequencing.</title>
        <authorList>
            <person name="Zao X."/>
            <person name="Zervas A."/>
            <person name="Hendriks M."/>
            <person name="Rajkovic A."/>
            <person name="Van Overbeek L."/>
            <person name="Hendriksen N.B."/>
            <person name="Uyttendaele M."/>
        </authorList>
    </citation>
    <scope>NUCLEOTIDE SEQUENCE</scope>
    <source>
        <strain evidence="3">781001F-1</strain>
    </source>
</reference>
<dbReference type="InterPro" id="IPR029039">
    <property type="entry name" value="Flavoprotein-like_sf"/>
</dbReference>
<sequence length="180" mass="20756">MKILVVVAHPNLTQSHANRMLIEEVEKHADIDVHVLSSAYVQGKLNIKKEQEMLEAYDRIVLQFPFYWYNVPALLKKWLEDILTPGWAYSKDGDKLAKKEFILAITTGGSQDGYQAGGYNWHTISEYTLPIQATITRCQGVFLPSFVVYDTKSLTKIELKNYGKQYVDYIKNYKYVPFGH</sequence>
<dbReference type="PANTHER" id="PTHR47307">
    <property type="entry name" value="GLUTATHIONE-REGULATED POTASSIUM-EFFLUX SYSTEM ANCILLARY PROTEIN KEFG"/>
    <property type="match status" value="1"/>
</dbReference>
<proteinExistence type="predicted"/>
<dbReference type="InterPro" id="IPR046980">
    <property type="entry name" value="KefG/KefF"/>
</dbReference>